<evidence type="ECO:0000313" key="4">
    <source>
        <dbReference type="EMBL" id="KAL1379755.1"/>
    </source>
</evidence>
<name>A0ABD1CU46_CULPP</name>
<gene>
    <name evidence="4" type="ORF">pipiens_014671</name>
</gene>
<accession>A0ABD1CU46</accession>
<dbReference type="EMBL" id="JBEHCU010009510">
    <property type="protein sequence ID" value="KAL1379755.1"/>
    <property type="molecule type" value="Genomic_DNA"/>
</dbReference>
<dbReference type="Gene3D" id="3.90.640.10">
    <property type="entry name" value="Actin, Chain A, domain 4"/>
    <property type="match status" value="1"/>
</dbReference>
<protein>
    <submittedName>
        <fullName evidence="4">Uncharacterized protein</fullName>
    </submittedName>
</protein>
<dbReference type="Pfam" id="PF00012">
    <property type="entry name" value="HSP70"/>
    <property type="match status" value="1"/>
</dbReference>
<dbReference type="Gene3D" id="3.30.420.40">
    <property type="match status" value="1"/>
</dbReference>
<dbReference type="GO" id="GO:0005524">
    <property type="term" value="F:ATP binding"/>
    <property type="evidence" value="ECO:0007669"/>
    <property type="project" value="UniProtKB-KW"/>
</dbReference>
<comment type="similarity">
    <text evidence="1">Belongs to the heat shock protein 70 family.</text>
</comment>
<comment type="caution">
    <text evidence="4">The sequence shown here is derived from an EMBL/GenBank/DDBJ whole genome shotgun (WGS) entry which is preliminary data.</text>
</comment>
<dbReference type="InterPro" id="IPR013126">
    <property type="entry name" value="Hsp_70_fam"/>
</dbReference>
<sequence length="188" mass="20725">MSTKLLLNIECFMNEINVSSPLQRQIMEQMCAGLLQRIAASIKKLLVDSKLTPEEIHSTTKPVTNGTRTLARSPTLIRPAQLVSSVGQIVITSSPTTQSPSTSTALSWNSQVAEEEPAKPEFFEKNKATVAKMEPEFRSSSKVSLLENLCRSNRIQFQPRFQRTVIIPADRRAGGNFDGPAIVLIVEA</sequence>
<dbReference type="Proteomes" id="UP001562425">
    <property type="component" value="Unassembled WGS sequence"/>
</dbReference>
<reference evidence="4 5" key="1">
    <citation type="submission" date="2024-05" db="EMBL/GenBank/DDBJ databases">
        <title>Culex pipiens pipiens assembly and annotation.</title>
        <authorList>
            <person name="Alout H."/>
            <person name="Durand T."/>
        </authorList>
    </citation>
    <scope>NUCLEOTIDE SEQUENCE [LARGE SCALE GENOMIC DNA]</scope>
    <source>
        <strain evidence="4">HA-2024</strain>
        <tissue evidence="4">Whole body</tissue>
    </source>
</reference>
<evidence type="ECO:0000256" key="1">
    <source>
        <dbReference type="ARBA" id="ARBA00007381"/>
    </source>
</evidence>
<proteinExistence type="inferred from homology"/>
<evidence type="ECO:0000256" key="2">
    <source>
        <dbReference type="ARBA" id="ARBA00022741"/>
    </source>
</evidence>
<organism evidence="4 5">
    <name type="scientific">Culex pipiens pipiens</name>
    <name type="common">Northern house mosquito</name>
    <dbReference type="NCBI Taxonomy" id="38569"/>
    <lineage>
        <taxon>Eukaryota</taxon>
        <taxon>Metazoa</taxon>
        <taxon>Ecdysozoa</taxon>
        <taxon>Arthropoda</taxon>
        <taxon>Hexapoda</taxon>
        <taxon>Insecta</taxon>
        <taxon>Pterygota</taxon>
        <taxon>Neoptera</taxon>
        <taxon>Endopterygota</taxon>
        <taxon>Diptera</taxon>
        <taxon>Nematocera</taxon>
        <taxon>Culicoidea</taxon>
        <taxon>Culicidae</taxon>
        <taxon>Culicinae</taxon>
        <taxon>Culicini</taxon>
        <taxon>Culex</taxon>
        <taxon>Culex</taxon>
    </lineage>
</organism>
<keyword evidence="3" id="KW-0067">ATP-binding</keyword>
<evidence type="ECO:0000256" key="3">
    <source>
        <dbReference type="ARBA" id="ARBA00022840"/>
    </source>
</evidence>
<keyword evidence="2" id="KW-0547">Nucleotide-binding</keyword>
<dbReference type="AlphaFoldDB" id="A0ABD1CU46"/>
<keyword evidence="5" id="KW-1185">Reference proteome</keyword>
<evidence type="ECO:0000313" key="5">
    <source>
        <dbReference type="Proteomes" id="UP001562425"/>
    </source>
</evidence>